<dbReference type="InterPro" id="IPR036884">
    <property type="entry name" value="2Fe-2S-bd_dom_sf"/>
</dbReference>
<dbReference type="InterPro" id="IPR051452">
    <property type="entry name" value="Diverse_Oxidoreductases"/>
</dbReference>
<keyword evidence="3" id="KW-0560">Oxidoreductase</keyword>
<dbReference type="PANTHER" id="PTHR44379:SF6">
    <property type="entry name" value="BLR6046 PROTEIN"/>
    <property type="match status" value="1"/>
</dbReference>
<proteinExistence type="predicted"/>
<feature type="domain" description="2Fe-2S ferredoxin-type" evidence="6">
    <location>
        <begin position="5"/>
        <end position="81"/>
    </location>
</feature>
<keyword evidence="5" id="KW-0411">Iron-sulfur</keyword>
<dbReference type="Proteomes" id="UP001596104">
    <property type="component" value="Unassembled WGS sequence"/>
</dbReference>
<dbReference type="InterPro" id="IPR002888">
    <property type="entry name" value="2Fe-2S-bd"/>
</dbReference>
<dbReference type="SUPFAM" id="SSF54292">
    <property type="entry name" value="2Fe-2S ferredoxin-like"/>
    <property type="match status" value="1"/>
</dbReference>
<evidence type="ECO:0000313" key="8">
    <source>
        <dbReference type="Proteomes" id="UP001596104"/>
    </source>
</evidence>
<dbReference type="Gene3D" id="3.10.20.30">
    <property type="match status" value="1"/>
</dbReference>
<gene>
    <name evidence="7" type="ORF">ACFPPC_27465</name>
</gene>
<evidence type="ECO:0000256" key="3">
    <source>
        <dbReference type="ARBA" id="ARBA00023002"/>
    </source>
</evidence>
<protein>
    <submittedName>
        <fullName evidence="7">(2Fe-2S)-binding protein</fullName>
    </submittedName>
</protein>
<dbReference type="Gene3D" id="1.10.150.120">
    <property type="entry name" value="[2Fe-2S]-binding domain"/>
    <property type="match status" value="1"/>
</dbReference>
<name>A0ABW0HID0_9HYPH</name>
<dbReference type="InterPro" id="IPR012675">
    <property type="entry name" value="Beta-grasp_dom_sf"/>
</dbReference>
<evidence type="ECO:0000256" key="1">
    <source>
        <dbReference type="ARBA" id="ARBA00022714"/>
    </source>
</evidence>
<evidence type="ECO:0000256" key="2">
    <source>
        <dbReference type="ARBA" id="ARBA00022723"/>
    </source>
</evidence>
<dbReference type="EMBL" id="JBHSLV010000072">
    <property type="protein sequence ID" value="MFC5396387.1"/>
    <property type="molecule type" value="Genomic_DNA"/>
</dbReference>
<dbReference type="InterPro" id="IPR006058">
    <property type="entry name" value="2Fe2S_fd_BS"/>
</dbReference>
<evidence type="ECO:0000313" key="7">
    <source>
        <dbReference type="EMBL" id="MFC5396387.1"/>
    </source>
</evidence>
<comment type="caution">
    <text evidence="7">The sequence shown here is derived from an EMBL/GenBank/DDBJ whole genome shotgun (WGS) entry which is preliminary data.</text>
</comment>
<dbReference type="InterPro" id="IPR001041">
    <property type="entry name" value="2Fe-2S_ferredoxin-type"/>
</dbReference>
<dbReference type="Pfam" id="PF01799">
    <property type="entry name" value="Fer2_2"/>
    <property type="match status" value="1"/>
</dbReference>
<dbReference type="PROSITE" id="PS00197">
    <property type="entry name" value="2FE2S_FER_1"/>
    <property type="match status" value="1"/>
</dbReference>
<dbReference type="SUPFAM" id="SSF47741">
    <property type="entry name" value="CO dehydrogenase ISP C-domain like"/>
    <property type="match status" value="1"/>
</dbReference>
<evidence type="ECO:0000259" key="6">
    <source>
        <dbReference type="PROSITE" id="PS51085"/>
    </source>
</evidence>
<dbReference type="RefSeq" id="WP_377012851.1">
    <property type="nucleotide sequence ID" value="NZ_JBHSLV010000072.1"/>
</dbReference>
<keyword evidence="2" id="KW-0479">Metal-binding</keyword>
<keyword evidence="4" id="KW-0408">Iron</keyword>
<organism evidence="7 8">
    <name type="scientific">Bosea vestrisii</name>
    <dbReference type="NCBI Taxonomy" id="151416"/>
    <lineage>
        <taxon>Bacteria</taxon>
        <taxon>Pseudomonadati</taxon>
        <taxon>Pseudomonadota</taxon>
        <taxon>Alphaproteobacteria</taxon>
        <taxon>Hyphomicrobiales</taxon>
        <taxon>Boseaceae</taxon>
        <taxon>Bosea</taxon>
    </lineage>
</organism>
<evidence type="ECO:0000256" key="4">
    <source>
        <dbReference type="ARBA" id="ARBA00023004"/>
    </source>
</evidence>
<reference evidence="8" key="1">
    <citation type="journal article" date="2019" name="Int. J. Syst. Evol. Microbiol.">
        <title>The Global Catalogue of Microorganisms (GCM) 10K type strain sequencing project: providing services to taxonomists for standard genome sequencing and annotation.</title>
        <authorList>
            <consortium name="The Broad Institute Genomics Platform"/>
            <consortium name="The Broad Institute Genome Sequencing Center for Infectious Disease"/>
            <person name="Wu L."/>
            <person name="Ma J."/>
        </authorList>
    </citation>
    <scope>NUCLEOTIDE SEQUENCE [LARGE SCALE GENOMIC DNA]</scope>
    <source>
        <strain evidence="8">CGMCC 1.16326</strain>
    </source>
</reference>
<dbReference type="PANTHER" id="PTHR44379">
    <property type="entry name" value="OXIDOREDUCTASE WITH IRON-SULFUR SUBUNIT"/>
    <property type="match status" value="1"/>
</dbReference>
<sequence>MRTATRFSLRVNGASHEIEGEAQTPLLFFLRNDLCLNSPKFGCGLGECGACTVLVDGQSARACALPVRLAEGREIVTLEGLGSVDAPHPLQQAFIDAQAAQCGYCISGMVMTAKAFLDVQPDPSEAEVRDALRHNLCRCGTHVEIIRAVLLAAERGRRDAAAS</sequence>
<accession>A0ABW0HID0</accession>
<keyword evidence="8" id="KW-1185">Reference proteome</keyword>
<evidence type="ECO:0000256" key="5">
    <source>
        <dbReference type="ARBA" id="ARBA00023014"/>
    </source>
</evidence>
<dbReference type="InterPro" id="IPR036010">
    <property type="entry name" value="2Fe-2S_ferredoxin-like_sf"/>
</dbReference>
<keyword evidence="1" id="KW-0001">2Fe-2S</keyword>
<dbReference type="Pfam" id="PF00111">
    <property type="entry name" value="Fer2"/>
    <property type="match status" value="1"/>
</dbReference>
<dbReference type="PROSITE" id="PS51085">
    <property type="entry name" value="2FE2S_FER_2"/>
    <property type="match status" value="1"/>
</dbReference>